<keyword evidence="2" id="KW-1185">Reference proteome</keyword>
<dbReference type="EMBL" id="CP104973">
    <property type="protein sequence ID" value="UXN62058.1"/>
    <property type="molecule type" value="Genomic_DNA"/>
</dbReference>
<name>A0ACD4D8L0_9HYPH</name>
<evidence type="ECO:0000313" key="2">
    <source>
        <dbReference type="Proteomes" id="UP001061991"/>
    </source>
</evidence>
<dbReference type="Proteomes" id="UP001061991">
    <property type="component" value="Chromosome"/>
</dbReference>
<reference evidence="1" key="1">
    <citation type="submission" date="2022-09" db="EMBL/GenBank/DDBJ databases">
        <title>Interaction between co-microsymbionts with complementary sets of symbiotic genes in legume-rhizobium systems.</title>
        <authorList>
            <person name="Safronova V."/>
            <person name="Sazanova A."/>
            <person name="Afonin A."/>
            <person name="Chirak E."/>
        </authorList>
    </citation>
    <scope>NUCLEOTIDE SEQUENCE</scope>
    <source>
        <strain evidence="1">A18/3m</strain>
    </source>
</reference>
<protein>
    <submittedName>
        <fullName evidence="1">Uncharacterized protein</fullName>
    </submittedName>
</protein>
<proteinExistence type="predicted"/>
<organism evidence="1 2">
    <name type="scientific">Phyllobacterium zundukense</name>
    <dbReference type="NCBI Taxonomy" id="1867719"/>
    <lineage>
        <taxon>Bacteria</taxon>
        <taxon>Pseudomonadati</taxon>
        <taxon>Pseudomonadota</taxon>
        <taxon>Alphaproteobacteria</taxon>
        <taxon>Hyphomicrobiales</taxon>
        <taxon>Phyllobacteriaceae</taxon>
        <taxon>Phyllobacterium</taxon>
    </lineage>
</organism>
<evidence type="ECO:0000313" key="1">
    <source>
        <dbReference type="EMBL" id="UXN62058.1"/>
    </source>
</evidence>
<gene>
    <name evidence="1" type="ORF">N8E88_18745</name>
</gene>
<sequence>MRDISNPSIISISRRDALLGGLAAGIAADLPSVAAAKTPSTLNHGKQTMSTITTKDGTEIYWPGPKS</sequence>
<accession>A0ACD4D8L0</accession>